<evidence type="ECO:0000256" key="10">
    <source>
        <dbReference type="ARBA" id="ARBA00023125"/>
    </source>
</evidence>
<evidence type="ECO:0000256" key="12">
    <source>
        <dbReference type="HAMAP-Rule" id="MF_00974"/>
    </source>
</evidence>
<dbReference type="InterPro" id="IPR002694">
    <property type="entry name" value="Znf_CHC2"/>
</dbReference>
<keyword evidence="7 12" id="KW-0863">Zinc-finger</keyword>
<evidence type="ECO:0000256" key="13">
    <source>
        <dbReference type="PIRNR" id="PIRNR002811"/>
    </source>
</evidence>
<keyword evidence="2 12" id="KW-0639">Primosome</keyword>
<proteinExistence type="inferred from homology"/>
<evidence type="ECO:0000256" key="3">
    <source>
        <dbReference type="ARBA" id="ARBA00022679"/>
    </source>
</evidence>
<dbReference type="Gene3D" id="3.90.580.10">
    <property type="entry name" value="Zinc finger, CHC2-type domain"/>
    <property type="match status" value="1"/>
</dbReference>
<evidence type="ECO:0000256" key="6">
    <source>
        <dbReference type="ARBA" id="ARBA00022723"/>
    </source>
</evidence>
<comment type="caution">
    <text evidence="15">The sequence shown here is derived from an EMBL/GenBank/DDBJ whole genome shotgun (WGS) entry which is preliminary data.</text>
</comment>
<keyword evidence="3 12" id="KW-0808">Transferase</keyword>
<dbReference type="InterPro" id="IPR019475">
    <property type="entry name" value="DNA_primase_DnaB-bd"/>
</dbReference>
<feature type="domain" description="Toprim" evidence="14">
    <location>
        <begin position="265"/>
        <end position="348"/>
    </location>
</feature>
<dbReference type="CDD" id="cd03364">
    <property type="entry name" value="TOPRIM_DnaG_primases"/>
    <property type="match status" value="1"/>
</dbReference>
<sequence length="633" mass="72537">MNLPRIHKDTIDAVTERVDIVEIVGEQVVLRKRGKDFVGLCPFHDEKTPSFTVSPSKQMFYCFGCGMGGSGVKFLMELGKQSFAEVVLELAQRYQIPVKMNSAEESQALQREISLREQLYEIAAIANSFFQHALRQPQGETAWHYLREKRQLSEATIQQFGLGYAPTGWETLYRYLVEAKRFSASLVEQVGLIKSRKNGDSYYDYFRDRLMIPICDAQGRVIAFGSRTLGNDEPKYLNSPETPLFSKGKTLFALDQAKGEISKQDRVVVVEGYFDAIALHGAGITPVVASLGTAFTPDQLKRILRYTESKQVILNFDADAAGTKATQRAIEEIAPLVYSGQVQLRVFNLPGGKDADEFLKSSPDAPNIYRQKLDTAPLWIDWQIEQLLVDQDLNQANQFERVAKEMVKLLNRLEDINKRTYYVNYCAQLLSQGNSSLISSYSKNLQAQLRRPKRKFNQPDEGITKLDSEKNLLERAEFTLLLIYLHCPHHRAEIIEQLEENDLIFSLAPHRFLWRKILEAETVHPQELLKHLRNLSATYPTEMNPVLPVLYLDENQQHEIVRAPLLIRAAIASLQRVTYEKTRRHCLEQLKKLDPTQDADQFQYYSQELQHLAKLIQELDQMRYASLLDVLDS</sequence>
<dbReference type="Pfam" id="PF01807">
    <property type="entry name" value="Zn_ribbon_DnaG"/>
    <property type="match status" value="1"/>
</dbReference>
<evidence type="ECO:0000256" key="4">
    <source>
        <dbReference type="ARBA" id="ARBA00022695"/>
    </source>
</evidence>
<dbReference type="SUPFAM" id="SSF56731">
    <property type="entry name" value="DNA primase core"/>
    <property type="match status" value="1"/>
</dbReference>
<comment type="subunit">
    <text evidence="12">Monomer. Interacts with DnaB.</text>
</comment>
<keyword evidence="8 12" id="KW-0862">Zinc</keyword>
<reference evidence="15 16" key="1">
    <citation type="submission" date="2021-08" db="EMBL/GenBank/DDBJ databases">
        <title>Draft genome sequence of Spirulina subsalsa with high tolerance to salinity and hype-accumulation of phycocyanin.</title>
        <authorList>
            <person name="Pei H."/>
            <person name="Jiang L."/>
        </authorList>
    </citation>
    <scope>NUCLEOTIDE SEQUENCE [LARGE SCALE GENOMIC DNA]</scope>
    <source>
        <strain evidence="15 16">FACHB-351</strain>
    </source>
</reference>
<name>A0ABT3L6J4_9CYAN</name>
<dbReference type="InterPro" id="IPR050219">
    <property type="entry name" value="DnaG_primase"/>
</dbReference>
<dbReference type="EC" id="2.7.7.101" evidence="12"/>
<dbReference type="Pfam" id="PF10410">
    <property type="entry name" value="DnaB_bind"/>
    <property type="match status" value="1"/>
</dbReference>
<evidence type="ECO:0000256" key="5">
    <source>
        <dbReference type="ARBA" id="ARBA00022705"/>
    </source>
</evidence>
<keyword evidence="10 12" id="KW-0238">DNA-binding</keyword>
<keyword evidence="11 12" id="KW-0804">Transcription</keyword>
<dbReference type="InterPro" id="IPR013264">
    <property type="entry name" value="DNAG_N"/>
</dbReference>
<dbReference type="Pfam" id="PF13155">
    <property type="entry name" value="Toprim_2"/>
    <property type="match status" value="1"/>
</dbReference>
<feature type="zinc finger region" description="CHC2-type" evidence="12">
    <location>
        <begin position="41"/>
        <end position="65"/>
    </location>
</feature>
<gene>
    <name evidence="12 15" type="primary">dnaG</name>
    <name evidence="15" type="ORF">K4A83_12735</name>
</gene>
<evidence type="ECO:0000313" key="16">
    <source>
        <dbReference type="Proteomes" id="UP001526426"/>
    </source>
</evidence>
<dbReference type="RefSeq" id="WP_265264964.1">
    <property type="nucleotide sequence ID" value="NZ_JAIHOM010000058.1"/>
</dbReference>
<dbReference type="PIRSF" id="PIRSF002811">
    <property type="entry name" value="DnaG"/>
    <property type="match status" value="1"/>
</dbReference>
<dbReference type="Gene3D" id="3.90.980.10">
    <property type="entry name" value="DNA primase, catalytic core, N-terminal domain"/>
    <property type="match status" value="1"/>
</dbReference>
<organism evidence="15 16">
    <name type="scientific">Spirulina subsalsa FACHB-351</name>
    <dbReference type="NCBI Taxonomy" id="234711"/>
    <lineage>
        <taxon>Bacteria</taxon>
        <taxon>Bacillati</taxon>
        <taxon>Cyanobacteriota</taxon>
        <taxon>Cyanophyceae</taxon>
        <taxon>Spirulinales</taxon>
        <taxon>Spirulinaceae</taxon>
        <taxon>Spirulina</taxon>
    </lineage>
</organism>
<dbReference type="Pfam" id="PF08275">
    <property type="entry name" value="DNAG_N"/>
    <property type="match status" value="1"/>
</dbReference>
<dbReference type="SMART" id="SM00400">
    <property type="entry name" value="ZnF_CHCC"/>
    <property type="match status" value="1"/>
</dbReference>
<comment type="cofactor">
    <cofactor evidence="12 13">
        <name>Zn(2+)</name>
        <dbReference type="ChEBI" id="CHEBI:29105"/>
    </cofactor>
    <text evidence="12 13">Binds 1 zinc ion per monomer.</text>
</comment>
<dbReference type="SMART" id="SM00493">
    <property type="entry name" value="TOPRIM"/>
    <property type="match status" value="1"/>
</dbReference>
<dbReference type="SUPFAM" id="SSF57783">
    <property type="entry name" value="Zinc beta-ribbon"/>
    <property type="match status" value="1"/>
</dbReference>
<protein>
    <recommendedName>
        <fullName evidence="12 13">DNA primase</fullName>
        <ecNumber evidence="12">2.7.7.101</ecNumber>
    </recommendedName>
</protein>
<dbReference type="Gene3D" id="3.40.1360.10">
    <property type="match status" value="1"/>
</dbReference>
<accession>A0ABT3L6J4</accession>
<evidence type="ECO:0000256" key="9">
    <source>
        <dbReference type="ARBA" id="ARBA00022842"/>
    </source>
</evidence>
<comment type="domain">
    <text evidence="12">Contains an N-terminal zinc-binding domain, a central core domain that contains the primase activity, and a C-terminal DnaB-binding domain.</text>
</comment>
<dbReference type="InterPro" id="IPR006171">
    <property type="entry name" value="TOPRIM_dom"/>
</dbReference>
<dbReference type="EMBL" id="JAIHOM010000058">
    <property type="protein sequence ID" value="MCW6037128.1"/>
    <property type="molecule type" value="Genomic_DNA"/>
</dbReference>
<dbReference type="InterPro" id="IPR030846">
    <property type="entry name" value="DnaG_bac"/>
</dbReference>
<evidence type="ECO:0000256" key="11">
    <source>
        <dbReference type="ARBA" id="ARBA00023163"/>
    </source>
</evidence>
<dbReference type="Proteomes" id="UP001526426">
    <property type="component" value="Unassembled WGS sequence"/>
</dbReference>
<dbReference type="InterPro" id="IPR037068">
    <property type="entry name" value="DNA_primase_core_N_sf"/>
</dbReference>
<dbReference type="HAMAP" id="MF_00974">
    <property type="entry name" value="DNA_primase_DnaG"/>
    <property type="match status" value="1"/>
</dbReference>
<keyword evidence="6 12" id="KW-0479">Metal-binding</keyword>
<keyword evidence="16" id="KW-1185">Reference proteome</keyword>
<evidence type="ECO:0000313" key="15">
    <source>
        <dbReference type="EMBL" id="MCW6037128.1"/>
    </source>
</evidence>
<dbReference type="PANTHER" id="PTHR30313:SF2">
    <property type="entry name" value="DNA PRIMASE"/>
    <property type="match status" value="1"/>
</dbReference>
<keyword evidence="1 12" id="KW-0240">DNA-directed RNA polymerase</keyword>
<comment type="function">
    <text evidence="12 13">RNA polymerase that catalyzes the synthesis of short RNA molecules used as primers for DNA polymerase during DNA replication.</text>
</comment>
<dbReference type="InterPro" id="IPR006295">
    <property type="entry name" value="DNA_primase_DnaG"/>
</dbReference>
<dbReference type="InterPro" id="IPR034151">
    <property type="entry name" value="TOPRIM_DnaG_bac"/>
</dbReference>
<dbReference type="InterPro" id="IPR036977">
    <property type="entry name" value="DNA_primase_Znf_CHC2"/>
</dbReference>
<comment type="similarity">
    <text evidence="12 13">Belongs to the DnaG primase family.</text>
</comment>
<dbReference type="NCBIfam" id="TIGR01391">
    <property type="entry name" value="dnaG"/>
    <property type="match status" value="1"/>
</dbReference>
<evidence type="ECO:0000256" key="7">
    <source>
        <dbReference type="ARBA" id="ARBA00022771"/>
    </source>
</evidence>
<keyword evidence="4 12" id="KW-0548">Nucleotidyltransferase</keyword>
<evidence type="ECO:0000256" key="1">
    <source>
        <dbReference type="ARBA" id="ARBA00022478"/>
    </source>
</evidence>
<evidence type="ECO:0000259" key="14">
    <source>
        <dbReference type="PROSITE" id="PS50880"/>
    </source>
</evidence>
<dbReference type="PANTHER" id="PTHR30313">
    <property type="entry name" value="DNA PRIMASE"/>
    <property type="match status" value="1"/>
</dbReference>
<keyword evidence="9" id="KW-0460">Magnesium</keyword>
<keyword evidence="5 12" id="KW-0235">DNA replication</keyword>
<evidence type="ECO:0000256" key="8">
    <source>
        <dbReference type="ARBA" id="ARBA00022833"/>
    </source>
</evidence>
<comment type="catalytic activity">
    <reaction evidence="12">
        <text>ssDNA + n NTP = ssDNA/pppN(pN)n-1 hybrid + (n-1) diphosphate.</text>
        <dbReference type="EC" id="2.7.7.101"/>
    </reaction>
</comment>
<evidence type="ECO:0000256" key="2">
    <source>
        <dbReference type="ARBA" id="ARBA00022515"/>
    </source>
</evidence>
<dbReference type="PROSITE" id="PS50880">
    <property type="entry name" value="TOPRIM"/>
    <property type="match status" value="1"/>
</dbReference>